<accession>A0AAV1ZRI4</accession>
<reference evidence="1 2" key="1">
    <citation type="submission" date="2024-04" db="EMBL/GenBank/DDBJ databases">
        <authorList>
            <person name="Rising A."/>
            <person name="Reimegard J."/>
            <person name="Sonavane S."/>
            <person name="Akerstrom W."/>
            <person name="Nylinder S."/>
            <person name="Hedman E."/>
            <person name="Kallberg Y."/>
        </authorList>
    </citation>
    <scope>NUCLEOTIDE SEQUENCE [LARGE SCALE GENOMIC DNA]</scope>
</reference>
<comment type="caution">
    <text evidence="1">The sequence shown here is derived from an EMBL/GenBank/DDBJ whole genome shotgun (WGS) entry which is preliminary data.</text>
</comment>
<name>A0AAV1ZRI4_9ARAC</name>
<feature type="non-terminal residue" evidence="1">
    <location>
        <position position="40"/>
    </location>
</feature>
<organism evidence="1 2">
    <name type="scientific">Larinioides sclopetarius</name>
    <dbReference type="NCBI Taxonomy" id="280406"/>
    <lineage>
        <taxon>Eukaryota</taxon>
        <taxon>Metazoa</taxon>
        <taxon>Ecdysozoa</taxon>
        <taxon>Arthropoda</taxon>
        <taxon>Chelicerata</taxon>
        <taxon>Arachnida</taxon>
        <taxon>Araneae</taxon>
        <taxon>Araneomorphae</taxon>
        <taxon>Entelegynae</taxon>
        <taxon>Araneoidea</taxon>
        <taxon>Araneidae</taxon>
        <taxon>Larinioides</taxon>
    </lineage>
</organism>
<evidence type="ECO:0000313" key="1">
    <source>
        <dbReference type="EMBL" id="CAL1274463.1"/>
    </source>
</evidence>
<dbReference type="AlphaFoldDB" id="A0AAV1ZRI4"/>
<protein>
    <submittedName>
        <fullName evidence="1">Uncharacterized protein</fullName>
    </submittedName>
</protein>
<dbReference type="Proteomes" id="UP001497382">
    <property type="component" value="Unassembled WGS sequence"/>
</dbReference>
<proteinExistence type="predicted"/>
<evidence type="ECO:0000313" key="2">
    <source>
        <dbReference type="Proteomes" id="UP001497382"/>
    </source>
</evidence>
<gene>
    <name evidence="1" type="ORF">LARSCL_LOCUS7477</name>
</gene>
<sequence length="40" mass="4571">MSNTCKESNSISELSYPSNFDKERPIVISLRPMTISPELR</sequence>
<dbReference type="EMBL" id="CAXIEN010000077">
    <property type="protein sequence ID" value="CAL1274463.1"/>
    <property type="molecule type" value="Genomic_DNA"/>
</dbReference>
<keyword evidence="2" id="KW-1185">Reference proteome</keyword>